<dbReference type="InterPro" id="IPR036291">
    <property type="entry name" value="NAD(P)-bd_dom_sf"/>
</dbReference>
<organism evidence="3 4">
    <name type="scientific">Mixta theicola</name>
    <dbReference type="NCBI Taxonomy" id="1458355"/>
    <lineage>
        <taxon>Bacteria</taxon>
        <taxon>Pseudomonadati</taxon>
        <taxon>Pseudomonadota</taxon>
        <taxon>Gammaproteobacteria</taxon>
        <taxon>Enterobacterales</taxon>
        <taxon>Erwiniaceae</taxon>
        <taxon>Mixta</taxon>
    </lineage>
</organism>
<reference evidence="4" key="1">
    <citation type="submission" date="2017-09" db="EMBL/GenBank/DDBJ databases">
        <authorList>
            <person name="Palmer M."/>
            <person name="Steenkamp E.T."/>
            <person name="Coetzee M.P."/>
            <person name="Avontuur J.R."/>
            <person name="Van Zyl E."/>
            <person name="Chan W.-Y."/>
            <person name="Blom J."/>
            <person name="Venter S.N."/>
        </authorList>
    </citation>
    <scope>NUCLEOTIDE SEQUENCE [LARGE SCALE GENOMIC DNA]</scope>
    <source>
        <strain evidence="4">QC88-366</strain>
    </source>
</reference>
<dbReference type="PANTHER" id="PTHR42879">
    <property type="entry name" value="3-OXOACYL-(ACYL-CARRIER-PROTEIN) REDUCTASE"/>
    <property type="match status" value="1"/>
</dbReference>
<dbReference type="PROSITE" id="PS51257">
    <property type="entry name" value="PROKAR_LIPOPROTEIN"/>
    <property type="match status" value="1"/>
</dbReference>
<dbReference type="Gene3D" id="3.40.50.720">
    <property type="entry name" value="NAD(P)-binding Rossmann-like Domain"/>
    <property type="match status" value="1"/>
</dbReference>
<sequence length="260" mass="27898">MDLGIRNRVAFVCASSQGLGLACAQALAAEGVAIILNGRDESKLQSVVQQFRLDNPAAAVSYIAADLTTSSGREKIIASLPQVDILVTNNAGPQPGALSDWSEEALRKAMEANFIPAVQLIRAWLPGMQAVGFGRIVNITSAMVKSPHYMMGLSTSARTALTAICKAISQEVAKDNVTINNLLPERIDTPRQEFMLQRLIAKEGISREEARLRNMQSIAARRYGTPQEFGAACAFLCSQQAAFISGQNLQLDGGSYDGLI</sequence>
<protein>
    <submittedName>
        <fullName evidence="3">3-oxoacyl-ACP reductase</fullName>
    </submittedName>
</protein>
<evidence type="ECO:0000256" key="2">
    <source>
        <dbReference type="SAM" id="SignalP"/>
    </source>
</evidence>
<comment type="caution">
    <text evidence="3">The sequence shown here is derived from an EMBL/GenBank/DDBJ whole genome shotgun (WGS) entry which is preliminary data.</text>
</comment>
<dbReference type="Proteomes" id="UP000236345">
    <property type="component" value="Unassembled WGS sequence"/>
</dbReference>
<feature type="chain" id="PRO_5014340289" evidence="2">
    <location>
        <begin position="29"/>
        <end position="260"/>
    </location>
</feature>
<evidence type="ECO:0000313" key="4">
    <source>
        <dbReference type="Proteomes" id="UP000236345"/>
    </source>
</evidence>
<name>A0A2K1QEM8_9GAMM</name>
<proteinExistence type="inferred from homology"/>
<feature type="signal peptide" evidence="2">
    <location>
        <begin position="1"/>
        <end position="28"/>
    </location>
</feature>
<dbReference type="AlphaFoldDB" id="A0A2K1QEM8"/>
<evidence type="ECO:0000313" key="3">
    <source>
        <dbReference type="EMBL" id="PNS13482.1"/>
    </source>
</evidence>
<dbReference type="EMBL" id="NWUO01000001">
    <property type="protein sequence ID" value="PNS13482.1"/>
    <property type="molecule type" value="Genomic_DNA"/>
</dbReference>
<dbReference type="PRINTS" id="PR00081">
    <property type="entry name" value="GDHRDH"/>
</dbReference>
<evidence type="ECO:0000256" key="1">
    <source>
        <dbReference type="ARBA" id="ARBA00006484"/>
    </source>
</evidence>
<dbReference type="InterPro" id="IPR050259">
    <property type="entry name" value="SDR"/>
</dbReference>
<keyword evidence="2" id="KW-0732">Signal</keyword>
<dbReference type="RefSeq" id="WP_103058032.1">
    <property type="nucleotide sequence ID" value="NZ_BSOF01000028.1"/>
</dbReference>
<dbReference type="OrthoDB" id="9793325at2"/>
<dbReference type="Pfam" id="PF13561">
    <property type="entry name" value="adh_short_C2"/>
    <property type="match status" value="1"/>
</dbReference>
<comment type="similarity">
    <text evidence="1">Belongs to the short-chain dehydrogenases/reductases (SDR) family.</text>
</comment>
<dbReference type="PANTHER" id="PTHR42879:SF6">
    <property type="entry name" value="NADPH-DEPENDENT REDUCTASE BACG"/>
    <property type="match status" value="1"/>
</dbReference>
<keyword evidence="4" id="KW-1185">Reference proteome</keyword>
<dbReference type="SUPFAM" id="SSF51735">
    <property type="entry name" value="NAD(P)-binding Rossmann-fold domains"/>
    <property type="match status" value="1"/>
</dbReference>
<gene>
    <name evidence="3" type="ORF">COO59_01330</name>
</gene>
<dbReference type="InterPro" id="IPR002347">
    <property type="entry name" value="SDR_fam"/>
</dbReference>
<accession>A0A2K1QEM8</accession>